<evidence type="ECO:0000313" key="2">
    <source>
        <dbReference type="EMBL" id="GAA2102703.1"/>
    </source>
</evidence>
<feature type="transmembrane region" description="Helical" evidence="1">
    <location>
        <begin position="70"/>
        <end position="99"/>
    </location>
</feature>
<proteinExistence type="predicted"/>
<protein>
    <submittedName>
        <fullName evidence="2">Uncharacterized protein</fullName>
    </submittedName>
</protein>
<dbReference type="RefSeq" id="WP_291793527.1">
    <property type="nucleotide sequence ID" value="NZ_BAAAPZ010000015.1"/>
</dbReference>
<keyword evidence="1" id="KW-0472">Membrane</keyword>
<evidence type="ECO:0000256" key="1">
    <source>
        <dbReference type="SAM" id="Phobius"/>
    </source>
</evidence>
<comment type="caution">
    <text evidence="2">The sequence shown here is derived from an EMBL/GenBank/DDBJ whole genome shotgun (WGS) entry which is preliminary data.</text>
</comment>
<evidence type="ECO:0000313" key="3">
    <source>
        <dbReference type="Proteomes" id="UP001500984"/>
    </source>
</evidence>
<keyword evidence="1" id="KW-0812">Transmembrane</keyword>
<sequence>MHPPSAAHDGSQVLLRRPLSPAEVKDLADAVYYSGLKLVTAVAVPTSGVLVMGIAVLVAIGFGVVAGRTAVFIVLGIGFLVWLLVLALGLGGGVALGVAMGRSRLESRMGPHRELVTTWYPHGFALTDWKGSVFIPFSELRSIRRAGRQGQFIVVRTPMKLGPEPYAHGIPVDLVPENQLRRWNV</sequence>
<reference evidence="3" key="1">
    <citation type="journal article" date="2019" name="Int. J. Syst. Evol. Microbiol.">
        <title>The Global Catalogue of Microorganisms (GCM) 10K type strain sequencing project: providing services to taxonomists for standard genome sequencing and annotation.</title>
        <authorList>
            <consortium name="The Broad Institute Genomics Platform"/>
            <consortium name="The Broad Institute Genome Sequencing Center for Infectious Disease"/>
            <person name="Wu L."/>
            <person name="Ma J."/>
        </authorList>
    </citation>
    <scope>NUCLEOTIDE SEQUENCE [LARGE SCALE GENOMIC DNA]</scope>
    <source>
        <strain evidence="3">JCM 15900</strain>
    </source>
</reference>
<name>A0ABP5IM95_9MICO</name>
<dbReference type="Proteomes" id="UP001500984">
    <property type="component" value="Unassembled WGS sequence"/>
</dbReference>
<dbReference type="EMBL" id="BAAAPZ010000015">
    <property type="protein sequence ID" value="GAA2102703.1"/>
    <property type="molecule type" value="Genomic_DNA"/>
</dbReference>
<accession>A0ABP5IM95</accession>
<gene>
    <name evidence="2" type="ORF">GCM10009823_26240</name>
</gene>
<keyword evidence="3" id="KW-1185">Reference proteome</keyword>
<organism evidence="2 3">
    <name type="scientific">Brevibacterium salitolerans</name>
    <dbReference type="NCBI Taxonomy" id="1403566"/>
    <lineage>
        <taxon>Bacteria</taxon>
        <taxon>Bacillati</taxon>
        <taxon>Actinomycetota</taxon>
        <taxon>Actinomycetes</taxon>
        <taxon>Micrococcales</taxon>
        <taxon>Brevibacteriaceae</taxon>
        <taxon>Brevibacterium</taxon>
    </lineage>
</organism>
<feature type="transmembrane region" description="Helical" evidence="1">
    <location>
        <begin position="38"/>
        <end position="64"/>
    </location>
</feature>
<keyword evidence="1" id="KW-1133">Transmembrane helix</keyword>